<reference evidence="3" key="2">
    <citation type="submission" date="2018-03" db="EMBL/GenBank/DDBJ databases">
        <authorList>
            <person name="Derbyshire K."/>
            <person name="Gray T.A."/>
            <person name="Champion M."/>
        </authorList>
    </citation>
    <scope>NUCLEOTIDE SEQUENCE [LARGE SCALE GENOMIC DNA]</scope>
    <source>
        <strain evidence="3">MKD8</strain>
    </source>
</reference>
<evidence type="ECO:0000313" key="3">
    <source>
        <dbReference type="Proteomes" id="UP000011200"/>
    </source>
</evidence>
<keyword evidence="1" id="KW-1133">Transmembrane helix</keyword>
<dbReference type="Proteomes" id="UP000011200">
    <property type="component" value="Chromosome"/>
</dbReference>
<dbReference type="AlphaFoldDB" id="A0A2U9PRG5"/>
<dbReference type="EMBL" id="CP027541">
    <property type="protein sequence ID" value="AWT54324.1"/>
    <property type="molecule type" value="Genomic_DNA"/>
</dbReference>
<evidence type="ECO:0000256" key="1">
    <source>
        <dbReference type="SAM" id="Phobius"/>
    </source>
</evidence>
<evidence type="ECO:0000313" key="2">
    <source>
        <dbReference type="EMBL" id="AWT54324.1"/>
    </source>
</evidence>
<gene>
    <name evidence="2" type="ORF">D806_033520</name>
</gene>
<reference evidence="2 3" key="1">
    <citation type="journal article" date="2013" name="Genome Announc.">
        <title>Draft genome sequence of MKD8, a conjugal recipient Mycobacterium smegmatis strain.</title>
        <authorList>
            <person name="Gray T.A."/>
            <person name="Palumbo M.J."/>
            <person name="Derbyshire K.M."/>
        </authorList>
    </citation>
    <scope>NUCLEOTIDE SEQUENCE [LARGE SCALE GENOMIC DNA]</scope>
    <source>
        <strain evidence="2 3">MKD8</strain>
    </source>
</reference>
<accession>A0A2U9PRG5</accession>
<protein>
    <submittedName>
        <fullName evidence="2">Uncharacterized protein</fullName>
    </submittedName>
</protein>
<feature type="transmembrane region" description="Helical" evidence="1">
    <location>
        <begin position="97"/>
        <end position="116"/>
    </location>
</feature>
<feature type="transmembrane region" description="Helical" evidence="1">
    <location>
        <begin position="153"/>
        <end position="175"/>
    </location>
</feature>
<name>A0A2U9PRG5_MYCSE</name>
<proteinExistence type="predicted"/>
<organism evidence="2 3">
    <name type="scientific">Mycolicibacterium smegmatis (strain MKD8)</name>
    <name type="common">Mycobacterium smegmatis</name>
    <dbReference type="NCBI Taxonomy" id="1214915"/>
    <lineage>
        <taxon>Bacteria</taxon>
        <taxon>Bacillati</taxon>
        <taxon>Actinomycetota</taxon>
        <taxon>Actinomycetes</taxon>
        <taxon>Mycobacteriales</taxon>
        <taxon>Mycobacteriaceae</taxon>
        <taxon>Mycolicibacterium</taxon>
    </lineage>
</organism>
<keyword evidence="1" id="KW-0472">Membrane</keyword>
<feature type="transmembrane region" description="Helical" evidence="1">
    <location>
        <begin position="122"/>
        <end position="141"/>
    </location>
</feature>
<feature type="transmembrane region" description="Helical" evidence="1">
    <location>
        <begin position="71"/>
        <end position="90"/>
    </location>
</feature>
<sequence>MPTPWAWRVVEPSAPADGAAPNGPVWIFRRALADFSEAQFFGNEWASIGVITGAVVGWLTVPNVVAYGSGLLLPILGAQAATALVAVVVWRRPWTRHGFYPTFVPVVSVAPAAVLSLGGNPLAILTTVVLGALLGPPLAAWISYRVPRGWHPYIGNVASMALTTLVVVLPISLIANGAS</sequence>
<keyword evidence="1" id="KW-0812">Transmembrane</keyword>
<feature type="transmembrane region" description="Helical" evidence="1">
    <location>
        <begin position="45"/>
        <end position="65"/>
    </location>
</feature>